<dbReference type="EMBL" id="BPLR01020856">
    <property type="protein sequence ID" value="GIX83301.1"/>
    <property type="molecule type" value="Genomic_DNA"/>
</dbReference>
<keyword evidence="3" id="KW-1185">Reference proteome</keyword>
<keyword evidence="1" id="KW-1133">Transmembrane helix</keyword>
<keyword evidence="1" id="KW-0812">Transmembrane</keyword>
<organism evidence="2 3">
    <name type="scientific">Caerostris extrusa</name>
    <name type="common">Bark spider</name>
    <name type="synonym">Caerostris bankana</name>
    <dbReference type="NCBI Taxonomy" id="172846"/>
    <lineage>
        <taxon>Eukaryota</taxon>
        <taxon>Metazoa</taxon>
        <taxon>Ecdysozoa</taxon>
        <taxon>Arthropoda</taxon>
        <taxon>Chelicerata</taxon>
        <taxon>Arachnida</taxon>
        <taxon>Araneae</taxon>
        <taxon>Araneomorphae</taxon>
        <taxon>Entelegynae</taxon>
        <taxon>Araneoidea</taxon>
        <taxon>Araneidae</taxon>
        <taxon>Caerostris</taxon>
    </lineage>
</organism>
<protein>
    <recommendedName>
        <fullName evidence="4">Maturase K</fullName>
    </recommendedName>
</protein>
<accession>A0AAV4NH62</accession>
<evidence type="ECO:0000313" key="2">
    <source>
        <dbReference type="EMBL" id="GIX83301.1"/>
    </source>
</evidence>
<dbReference type="Proteomes" id="UP001054945">
    <property type="component" value="Unassembled WGS sequence"/>
</dbReference>
<keyword evidence="1" id="KW-0472">Membrane</keyword>
<proteinExistence type="predicted"/>
<sequence>MPHEKLPVLTGEENSGHIATQVSHRSDKQLAVRTISVLLSMWFNQSLCLLFLFYFVHRWNYYYVQTPMVFRPLFSHFNLQTHVEDTGIKSALELTDEFPIQRYMTRIS</sequence>
<evidence type="ECO:0008006" key="4">
    <source>
        <dbReference type="Google" id="ProtNLM"/>
    </source>
</evidence>
<gene>
    <name evidence="2" type="ORF">CEXT_657691</name>
</gene>
<comment type="caution">
    <text evidence="2">The sequence shown here is derived from an EMBL/GenBank/DDBJ whole genome shotgun (WGS) entry which is preliminary data.</text>
</comment>
<reference evidence="2 3" key="1">
    <citation type="submission" date="2021-06" db="EMBL/GenBank/DDBJ databases">
        <title>Caerostris extrusa draft genome.</title>
        <authorList>
            <person name="Kono N."/>
            <person name="Arakawa K."/>
        </authorList>
    </citation>
    <scope>NUCLEOTIDE SEQUENCE [LARGE SCALE GENOMIC DNA]</scope>
</reference>
<feature type="transmembrane region" description="Helical" evidence="1">
    <location>
        <begin position="35"/>
        <end position="56"/>
    </location>
</feature>
<dbReference type="AlphaFoldDB" id="A0AAV4NH62"/>
<name>A0AAV4NH62_CAEEX</name>
<evidence type="ECO:0000256" key="1">
    <source>
        <dbReference type="SAM" id="Phobius"/>
    </source>
</evidence>
<evidence type="ECO:0000313" key="3">
    <source>
        <dbReference type="Proteomes" id="UP001054945"/>
    </source>
</evidence>